<feature type="compositionally biased region" description="Basic residues" evidence="1">
    <location>
        <begin position="65"/>
        <end position="79"/>
    </location>
</feature>
<name>A0A1Q9F396_SYMMI</name>
<reference evidence="2 3" key="1">
    <citation type="submission" date="2016-02" db="EMBL/GenBank/DDBJ databases">
        <title>Genome analysis of coral dinoflagellate symbionts highlights evolutionary adaptations to a symbiotic lifestyle.</title>
        <authorList>
            <person name="Aranda M."/>
            <person name="Li Y."/>
            <person name="Liew Y.J."/>
            <person name="Baumgarten S."/>
            <person name="Simakov O."/>
            <person name="Wilson M."/>
            <person name="Piel J."/>
            <person name="Ashoor H."/>
            <person name="Bougouffa S."/>
            <person name="Bajic V.B."/>
            <person name="Ryu T."/>
            <person name="Ravasi T."/>
            <person name="Bayer T."/>
            <person name="Micklem G."/>
            <person name="Kim H."/>
            <person name="Bhak J."/>
            <person name="Lajeunesse T.C."/>
            <person name="Voolstra C.R."/>
        </authorList>
    </citation>
    <scope>NUCLEOTIDE SEQUENCE [LARGE SCALE GENOMIC DNA]</scope>
    <source>
        <strain evidence="2 3">CCMP2467</strain>
    </source>
</reference>
<dbReference type="Proteomes" id="UP000186817">
    <property type="component" value="Unassembled WGS sequence"/>
</dbReference>
<organism evidence="2 3">
    <name type="scientific">Symbiodinium microadriaticum</name>
    <name type="common">Dinoflagellate</name>
    <name type="synonym">Zooxanthella microadriatica</name>
    <dbReference type="NCBI Taxonomy" id="2951"/>
    <lineage>
        <taxon>Eukaryota</taxon>
        <taxon>Sar</taxon>
        <taxon>Alveolata</taxon>
        <taxon>Dinophyceae</taxon>
        <taxon>Suessiales</taxon>
        <taxon>Symbiodiniaceae</taxon>
        <taxon>Symbiodinium</taxon>
    </lineage>
</organism>
<dbReference type="AlphaFoldDB" id="A0A1Q9F396"/>
<protein>
    <submittedName>
        <fullName evidence="2">Uncharacterized protein</fullName>
    </submittedName>
</protein>
<evidence type="ECO:0000256" key="1">
    <source>
        <dbReference type="SAM" id="MobiDB-lite"/>
    </source>
</evidence>
<feature type="region of interest" description="Disordered" evidence="1">
    <location>
        <begin position="47"/>
        <end position="102"/>
    </location>
</feature>
<keyword evidence="3" id="KW-1185">Reference proteome</keyword>
<proteinExistence type="predicted"/>
<comment type="caution">
    <text evidence="2">The sequence shown here is derived from an EMBL/GenBank/DDBJ whole genome shotgun (WGS) entry which is preliminary data.</text>
</comment>
<dbReference type="OrthoDB" id="390351at2759"/>
<evidence type="ECO:0000313" key="2">
    <source>
        <dbReference type="EMBL" id="OLQ14089.1"/>
    </source>
</evidence>
<dbReference type="EMBL" id="LSRX01000020">
    <property type="protein sequence ID" value="OLQ14089.1"/>
    <property type="molecule type" value="Genomic_DNA"/>
</dbReference>
<sequence length="126" mass="14156">MRDDQPAFRRWGVFDRQITDMIVERMCDEIDRFTPKDLVEAVGTLLHPPPLPSPQTSAAMGHATGKSKGKGKGRGRIGRGKGLGKEWRRSAEFAPSEEDEEDIEALQHQLAEIEVANDMCLQELRL</sequence>
<evidence type="ECO:0000313" key="3">
    <source>
        <dbReference type="Proteomes" id="UP000186817"/>
    </source>
</evidence>
<accession>A0A1Q9F396</accession>
<gene>
    <name evidence="2" type="ORF">AK812_SmicGene1833</name>
</gene>